<comment type="caution">
    <text evidence="2">The sequence shown here is derived from an EMBL/GenBank/DDBJ whole genome shotgun (WGS) entry which is preliminary data.</text>
</comment>
<dbReference type="Proteomes" id="UP001183388">
    <property type="component" value="Unassembled WGS sequence"/>
</dbReference>
<gene>
    <name evidence="2" type="ORF">RM780_04200</name>
</gene>
<sequence length="62" mass="6984">MNAPRRDGRCNHGRTPCGAPARFYPCGWRCDRHQPALLAGRAPPPHSDPIRPTDTPQRDERP</sequence>
<organism evidence="2 3">
    <name type="scientific">Streptomyces boetiae</name>
    <dbReference type="NCBI Taxonomy" id="3075541"/>
    <lineage>
        <taxon>Bacteria</taxon>
        <taxon>Bacillati</taxon>
        <taxon>Actinomycetota</taxon>
        <taxon>Actinomycetes</taxon>
        <taxon>Kitasatosporales</taxon>
        <taxon>Streptomycetaceae</taxon>
        <taxon>Streptomyces</taxon>
    </lineage>
</organism>
<evidence type="ECO:0000313" key="2">
    <source>
        <dbReference type="EMBL" id="MDT0306164.1"/>
    </source>
</evidence>
<feature type="compositionally biased region" description="Basic and acidic residues" evidence="1">
    <location>
        <begin position="48"/>
        <end position="62"/>
    </location>
</feature>
<proteinExistence type="predicted"/>
<reference evidence="3" key="1">
    <citation type="submission" date="2023-07" db="EMBL/GenBank/DDBJ databases">
        <title>30 novel species of actinomycetes from the DSMZ collection.</title>
        <authorList>
            <person name="Nouioui I."/>
        </authorList>
    </citation>
    <scope>NUCLEOTIDE SEQUENCE [LARGE SCALE GENOMIC DNA]</scope>
    <source>
        <strain evidence="3">DSM 44917</strain>
    </source>
</reference>
<evidence type="ECO:0008006" key="4">
    <source>
        <dbReference type="Google" id="ProtNLM"/>
    </source>
</evidence>
<name>A0ABU2L3M6_9ACTN</name>
<dbReference type="EMBL" id="JAVREN010000004">
    <property type="protein sequence ID" value="MDT0306164.1"/>
    <property type="molecule type" value="Genomic_DNA"/>
</dbReference>
<evidence type="ECO:0000313" key="3">
    <source>
        <dbReference type="Proteomes" id="UP001183388"/>
    </source>
</evidence>
<dbReference type="RefSeq" id="WP_311629084.1">
    <property type="nucleotide sequence ID" value="NZ_JAVREN010000004.1"/>
</dbReference>
<accession>A0ABU2L3M6</accession>
<feature type="region of interest" description="Disordered" evidence="1">
    <location>
        <begin position="37"/>
        <end position="62"/>
    </location>
</feature>
<protein>
    <recommendedName>
        <fullName evidence="4">Aromatic ring-opening dioxygenase LigA</fullName>
    </recommendedName>
</protein>
<keyword evidence="3" id="KW-1185">Reference proteome</keyword>
<evidence type="ECO:0000256" key="1">
    <source>
        <dbReference type="SAM" id="MobiDB-lite"/>
    </source>
</evidence>